<dbReference type="NCBIfam" id="TIGR01460">
    <property type="entry name" value="HAD-SF-IIA"/>
    <property type="match status" value="1"/>
</dbReference>
<protein>
    <submittedName>
        <fullName evidence="1">HAD-like protein</fullName>
    </submittedName>
</protein>
<dbReference type="RefSeq" id="XP_031868671.1">
    <property type="nucleotide sequence ID" value="XM_032015250.1"/>
</dbReference>
<dbReference type="InterPro" id="IPR050324">
    <property type="entry name" value="CDP-alcohol_PTase-I"/>
</dbReference>
<dbReference type="GO" id="GO:0046474">
    <property type="term" value="P:glycerophospholipid biosynthetic process"/>
    <property type="evidence" value="ECO:0007669"/>
    <property type="project" value="TreeGrafter"/>
</dbReference>
<dbReference type="STRING" id="2656787.A0A370TKH3"/>
<dbReference type="InterPro" id="IPR036412">
    <property type="entry name" value="HAD-like_sf"/>
</dbReference>
<dbReference type="Gene3D" id="3.40.50.1000">
    <property type="entry name" value="HAD superfamily/HAD-like"/>
    <property type="match status" value="2"/>
</dbReference>
<dbReference type="InterPro" id="IPR006357">
    <property type="entry name" value="HAD-SF_hydro_IIA"/>
</dbReference>
<sequence>MAPSRVSRRFSSATTGIAEDGSPNFAFAFDIDGVLLRSSSPIPGASAALTHLHNNNIPFILLTNGGGKHESARVAELSKKLNIPLTEENFVQSHTPFRQLVEGSEETQSLEDKTILVTGGDGDKCRKVAEMYGFKNVVTPGDILMAHPNIWPFNQIFSDYYHNNTRPLPRPIDPANPSKSLKIDAIFVFNDPRDWALDTQIILDLLLSKEGILGTYSEKNGDPSLPNNGWQQDGQPKLFFSNPDLFWATSYHMPRLGQGGFQASLEGVWSATTDGAALRRTTIGKPHTHTYEYAEKLLIRYRAKLLGEPAKKVGKLDRVFMVGDNPESDIRGANEFKSPLGTEWTSVLVKTGVFREGSNPTYKPKVIVNDVLDAVKWALKQQGWNGQIQ</sequence>
<dbReference type="GO" id="GO:0005739">
    <property type="term" value="C:mitochondrion"/>
    <property type="evidence" value="ECO:0007669"/>
    <property type="project" value="TreeGrafter"/>
</dbReference>
<accession>A0A370TKH3</accession>
<dbReference type="OrthoDB" id="10251048at2759"/>
<reference evidence="1 2" key="1">
    <citation type="journal article" date="2018" name="IMA Fungus">
        <title>IMA Genome-F 9: Draft genome sequence of Annulohypoxylon stygium, Aspergillus mulundensis, Berkeleyomyces basicola (syn. Thielaviopsis basicola), Ceratocystis smalleyi, two Cercospora beticola strains, Coleophoma cylindrospora, Fusarium fracticaudum, Phialophora cf. hyalina, and Morchella septimelata.</title>
        <authorList>
            <person name="Wingfield B.D."/>
            <person name="Bills G.F."/>
            <person name="Dong Y."/>
            <person name="Huang W."/>
            <person name="Nel W.J."/>
            <person name="Swalarsk-Parry B.S."/>
            <person name="Vaghefi N."/>
            <person name="Wilken P.M."/>
            <person name="An Z."/>
            <person name="de Beer Z.W."/>
            <person name="De Vos L."/>
            <person name="Chen L."/>
            <person name="Duong T.A."/>
            <person name="Gao Y."/>
            <person name="Hammerbacher A."/>
            <person name="Kikkert J.R."/>
            <person name="Li Y."/>
            <person name="Li H."/>
            <person name="Li K."/>
            <person name="Li Q."/>
            <person name="Liu X."/>
            <person name="Ma X."/>
            <person name="Naidoo K."/>
            <person name="Pethybridge S.J."/>
            <person name="Sun J."/>
            <person name="Steenkamp E.T."/>
            <person name="van der Nest M.A."/>
            <person name="van Wyk S."/>
            <person name="Wingfield M.J."/>
            <person name="Xiong C."/>
            <person name="Yue Q."/>
            <person name="Zhang X."/>
        </authorList>
    </citation>
    <scope>NUCLEOTIDE SEQUENCE [LARGE SCALE GENOMIC DNA]</scope>
    <source>
        <strain evidence="1 2">BP 5553</strain>
    </source>
</reference>
<dbReference type="GeneID" id="43599476"/>
<comment type="caution">
    <text evidence="1">The sequence shown here is derived from an EMBL/GenBank/DDBJ whole genome shotgun (WGS) entry which is preliminary data.</text>
</comment>
<dbReference type="FunFam" id="3.40.50.1000:FF:000069">
    <property type="entry name" value="HAD-superfamily subfamily IIA hydrolase"/>
    <property type="match status" value="1"/>
</dbReference>
<proteinExistence type="predicted"/>
<dbReference type="NCBIfam" id="TIGR01456">
    <property type="entry name" value="CECR5"/>
    <property type="match status" value="1"/>
</dbReference>
<dbReference type="InterPro" id="IPR006353">
    <property type="entry name" value="HAD-SF_hydro_IIA_CECR5"/>
</dbReference>
<gene>
    <name evidence="1" type="ORF">BP5553_06627</name>
</gene>
<evidence type="ECO:0000313" key="1">
    <source>
        <dbReference type="EMBL" id="RDL36015.1"/>
    </source>
</evidence>
<dbReference type="Pfam" id="PF13242">
    <property type="entry name" value="Hydrolase_like"/>
    <property type="match status" value="1"/>
</dbReference>
<dbReference type="EMBL" id="NPIC01000005">
    <property type="protein sequence ID" value="RDL36015.1"/>
    <property type="molecule type" value="Genomic_DNA"/>
</dbReference>
<organism evidence="1 2">
    <name type="scientific">Venustampulla echinocandica</name>
    <dbReference type="NCBI Taxonomy" id="2656787"/>
    <lineage>
        <taxon>Eukaryota</taxon>
        <taxon>Fungi</taxon>
        <taxon>Dikarya</taxon>
        <taxon>Ascomycota</taxon>
        <taxon>Pezizomycotina</taxon>
        <taxon>Leotiomycetes</taxon>
        <taxon>Helotiales</taxon>
        <taxon>Pleuroascaceae</taxon>
        <taxon>Venustampulla</taxon>
    </lineage>
</organism>
<evidence type="ECO:0000313" key="2">
    <source>
        <dbReference type="Proteomes" id="UP000254866"/>
    </source>
</evidence>
<dbReference type="InterPro" id="IPR023214">
    <property type="entry name" value="HAD_sf"/>
</dbReference>
<dbReference type="Proteomes" id="UP000254866">
    <property type="component" value="Unassembled WGS sequence"/>
</dbReference>
<dbReference type="PANTHER" id="PTHR14269">
    <property type="entry name" value="CDP-DIACYLGLYCEROL--GLYCEROL-3-PHOSPHATE 3-PHOSPHATIDYLTRANSFERASE-RELATED"/>
    <property type="match status" value="1"/>
</dbReference>
<dbReference type="AlphaFoldDB" id="A0A370TKH3"/>
<dbReference type="PANTHER" id="PTHR14269:SF57">
    <property type="entry name" value="SUPERFAMILY HYDROLASE, PUTATIVE (AFU_ORTHOLOGUE AFUA_2G02580)-RELATED"/>
    <property type="match status" value="1"/>
</dbReference>
<dbReference type="Pfam" id="PF13344">
    <property type="entry name" value="Hydrolase_6"/>
    <property type="match status" value="1"/>
</dbReference>
<keyword evidence="2" id="KW-1185">Reference proteome</keyword>
<dbReference type="SUPFAM" id="SSF56784">
    <property type="entry name" value="HAD-like"/>
    <property type="match status" value="1"/>
</dbReference>
<name>A0A370TKH3_9HELO</name>